<protein>
    <submittedName>
        <fullName evidence="1">Uncharacterized protein</fullName>
    </submittedName>
</protein>
<keyword evidence="2" id="KW-1185">Reference proteome</keyword>
<sequence>MSGVLGDATWRVLWPGRGSAGFGPGNDSSVVVEFAGGGIPSILLLGDLSASAQRAMRVASVTQPRYEVVKVAHHGSADQDATLYDDLGAPIGLISVGVGNPYGHPRAELISLLDAVGADVARTDLHGTIALWPAVDGVVVWRERVGDRG</sequence>
<dbReference type="PANTHER" id="PTHR30619:SF1">
    <property type="entry name" value="RECOMBINATION PROTEIN 2"/>
    <property type="match status" value="1"/>
</dbReference>
<reference evidence="2" key="1">
    <citation type="journal article" date="2019" name="Int. J. Syst. Evol. Microbiol.">
        <title>The Global Catalogue of Microorganisms (GCM) 10K type strain sequencing project: providing services to taxonomists for standard genome sequencing and annotation.</title>
        <authorList>
            <consortium name="The Broad Institute Genomics Platform"/>
            <consortium name="The Broad Institute Genome Sequencing Center for Infectious Disease"/>
            <person name="Wu L."/>
            <person name="Ma J."/>
        </authorList>
    </citation>
    <scope>NUCLEOTIDE SEQUENCE [LARGE SCALE GENOMIC DNA]</scope>
    <source>
        <strain evidence="2">JCM 16544</strain>
    </source>
</reference>
<dbReference type="PANTHER" id="PTHR30619">
    <property type="entry name" value="DNA INTERNALIZATION/COMPETENCE PROTEIN COMEC/REC2"/>
    <property type="match status" value="1"/>
</dbReference>
<dbReference type="Proteomes" id="UP001501697">
    <property type="component" value="Unassembled WGS sequence"/>
</dbReference>
<dbReference type="Gene3D" id="3.60.15.10">
    <property type="entry name" value="Ribonuclease Z/Hydroxyacylglutathione hydrolase-like"/>
    <property type="match status" value="1"/>
</dbReference>
<evidence type="ECO:0000313" key="1">
    <source>
        <dbReference type="EMBL" id="GAA3625815.1"/>
    </source>
</evidence>
<proteinExistence type="predicted"/>
<gene>
    <name evidence="1" type="ORF">GCM10022200_05220</name>
</gene>
<name>A0ABP7A6A7_9MICO</name>
<comment type="caution">
    <text evidence="1">The sequence shown here is derived from an EMBL/GenBank/DDBJ whole genome shotgun (WGS) entry which is preliminary data.</text>
</comment>
<accession>A0ABP7A6A7</accession>
<dbReference type="InterPro" id="IPR052159">
    <property type="entry name" value="Competence_DNA_uptake"/>
</dbReference>
<dbReference type="EMBL" id="BAAAYU010000001">
    <property type="protein sequence ID" value="GAA3625815.1"/>
    <property type="molecule type" value="Genomic_DNA"/>
</dbReference>
<dbReference type="InterPro" id="IPR036866">
    <property type="entry name" value="RibonucZ/Hydroxyglut_hydro"/>
</dbReference>
<dbReference type="SUPFAM" id="SSF56281">
    <property type="entry name" value="Metallo-hydrolase/oxidoreductase"/>
    <property type="match status" value="1"/>
</dbReference>
<evidence type="ECO:0000313" key="2">
    <source>
        <dbReference type="Proteomes" id="UP001501697"/>
    </source>
</evidence>
<organism evidence="1 2">
    <name type="scientific">Microbacterium awajiense</name>
    <dbReference type="NCBI Taxonomy" id="415214"/>
    <lineage>
        <taxon>Bacteria</taxon>
        <taxon>Bacillati</taxon>
        <taxon>Actinomycetota</taxon>
        <taxon>Actinomycetes</taxon>
        <taxon>Micrococcales</taxon>
        <taxon>Microbacteriaceae</taxon>
        <taxon>Microbacterium</taxon>
    </lineage>
</organism>